<dbReference type="Gene3D" id="3.40.91.90">
    <property type="entry name" value="Influenza RNA-dependent RNA polymerase subunit PA, endonuclease domain"/>
    <property type="match status" value="1"/>
</dbReference>
<sequence>METAYNNLLDERSLYPTDFVQSFGVAGKHWKNESDKKRELSLRHDMVCVLLCNMQPQDHYNIIREMGKRKYEGQHKKELRRRLNIEEGGADEVDFVRLLGKPISTPSTSKQSSSSGSSRDTDENTRDEESLYRYWLIEGMTNPEQIQSILAKEFKCEKPNSQWDIADRKLKKFVEVKVTLDFDCAISSYNIKKENIPDNTALVLVHPVSSQIKFVDHPGDFNGIPKVMQFILKRYTFMRNLGIMDTPIQEEGNLKESIFCSPFFNESLNKWVEDWWNLTKENVIPPEDLYKELSAPPNIVTPSALLEGLTSFDEKFRRGTVRYKGKILPELVCANIETSEETDFNMISVFFNEITKYGLLLTKRGRDCKANSINNDIVQIIAKAWSDEKSTNFNLCLDLLNMDERSDLKIALGIGEKRLIHNPDNEDVQQPQYKKLKPKLPSNWFPMLLYCMNSKSQYYPFLPYSELLEEPPNDSHPLAIICEEAASKTFHEILKTNSAITSAKLTNIHSRLGGAYLCRDLKKNRENSQIAIMPIYASTMDCTTPANRRTKRILSGVLIRGPNHAKSPTDRINFITIELFHNNPNAISFTDIVAKAMTNENKDDKETPFFLLVRQNSIMKEDPSYGTFNANALFVPLNLLGAMTLENTTLPSDYNPREALNKILQDHSDWFCESFTEGLLMAMIGNSRDEGYFALLRKLFMILHTMMNHDRCFNWNIKSFCDSINECLIDNPLSMHYHQTVLKILEIRRLRSADL</sequence>
<evidence type="ECO:0000256" key="1">
    <source>
        <dbReference type="SAM" id="MobiDB-lite"/>
    </source>
</evidence>
<dbReference type="InterPro" id="IPR001009">
    <property type="entry name" value="PA/PA-X"/>
</dbReference>
<dbReference type="Pfam" id="PF00603">
    <property type="entry name" value="Flu_PA"/>
    <property type="match status" value="1"/>
</dbReference>
<dbReference type="InterPro" id="IPR038372">
    <property type="entry name" value="PA/PA-X_sf"/>
</dbReference>
<organism evidence="2">
    <name type="scientific">Raphidiopteran orthomyxo-related virus OKIAV180</name>
    <dbReference type="NCBI Taxonomy" id="2792563"/>
    <lineage>
        <taxon>Viruses</taxon>
        <taxon>Riboviria</taxon>
        <taxon>Orthornavirae</taxon>
        <taxon>Negarnaviricota</taxon>
        <taxon>Polyploviricotina</taxon>
        <taxon>Insthoviricetes</taxon>
        <taxon>Articulavirales</taxon>
        <taxon>Orthomyxoviridae</taxon>
    </lineage>
</organism>
<feature type="compositionally biased region" description="Low complexity" evidence="1">
    <location>
        <begin position="104"/>
        <end position="118"/>
    </location>
</feature>
<protein>
    <submittedName>
        <fullName evidence="2">Polymerase PA</fullName>
    </submittedName>
</protein>
<dbReference type="GO" id="GO:0039694">
    <property type="term" value="P:viral RNA genome replication"/>
    <property type="evidence" value="ECO:0007669"/>
    <property type="project" value="InterPro"/>
</dbReference>
<gene>
    <name evidence="2" type="primary">PA</name>
</gene>
<evidence type="ECO:0000313" key="2">
    <source>
        <dbReference type="EMBL" id="QPL15349.1"/>
    </source>
</evidence>
<reference evidence="2" key="1">
    <citation type="journal article" date="2019" name="PLoS Pathog.">
        <title>Re-assessing the diversity of negative strand RNA viruses in insects.</title>
        <authorList>
            <person name="Kafer S."/>
            <person name="Paraskevopoulou S."/>
            <person name="Zirkel F."/>
            <person name="Wieseke N."/>
            <person name="Donath A."/>
            <person name="Petersen M."/>
            <person name="Jones T.C."/>
            <person name="Liu S."/>
            <person name="Zhou X."/>
            <person name="Middendorf M."/>
            <person name="Junglen S."/>
            <person name="Misof B."/>
            <person name="Drosten C."/>
        </authorList>
    </citation>
    <scope>NUCLEOTIDE SEQUENCE</scope>
    <source>
        <strain evidence="2">OKIAV180</strain>
    </source>
</reference>
<name>A0A7T0M462_9ORTO</name>
<dbReference type="GO" id="GO:0003723">
    <property type="term" value="F:RNA binding"/>
    <property type="evidence" value="ECO:0007669"/>
    <property type="project" value="InterPro"/>
</dbReference>
<feature type="region of interest" description="Disordered" evidence="1">
    <location>
        <begin position="102"/>
        <end position="126"/>
    </location>
</feature>
<dbReference type="EMBL" id="MW288207">
    <property type="protein sequence ID" value="QPL15349.1"/>
    <property type="molecule type" value="Viral_cRNA"/>
</dbReference>
<proteinExistence type="predicted"/>
<accession>A0A7T0M462</accession>